<evidence type="ECO:0000256" key="2">
    <source>
        <dbReference type="ARBA" id="ARBA00022741"/>
    </source>
</evidence>
<evidence type="ECO:0000256" key="1">
    <source>
        <dbReference type="ARBA" id="ARBA00022527"/>
    </source>
</evidence>
<name>A0ABR2KNH0_9EUKA</name>
<feature type="binding site" evidence="4">
    <location>
        <position position="48"/>
    </location>
    <ligand>
        <name>ATP</name>
        <dbReference type="ChEBI" id="CHEBI:30616"/>
    </ligand>
</feature>
<gene>
    <name evidence="7" type="ORF">M9Y10_029920</name>
</gene>
<keyword evidence="5" id="KW-0175">Coiled coil</keyword>
<organism evidence="7 8">
    <name type="scientific">Tritrichomonas musculus</name>
    <dbReference type="NCBI Taxonomy" id="1915356"/>
    <lineage>
        <taxon>Eukaryota</taxon>
        <taxon>Metamonada</taxon>
        <taxon>Parabasalia</taxon>
        <taxon>Tritrichomonadida</taxon>
        <taxon>Tritrichomonadidae</taxon>
        <taxon>Tritrichomonas</taxon>
    </lineage>
</organism>
<dbReference type="InterPro" id="IPR008271">
    <property type="entry name" value="Ser/Thr_kinase_AS"/>
</dbReference>
<keyword evidence="1" id="KW-0723">Serine/threonine-protein kinase</keyword>
<comment type="caution">
    <text evidence="7">The sequence shown here is derived from an EMBL/GenBank/DDBJ whole genome shotgun (WGS) entry which is preliminary data.</text>
</comment>
<dbReference type="InterPro" id="IPR000719">
    <property type="entry name" value="Prot_kinase_dom"/>
</dbReference>
<feature type="coiled-coil region" evidence="5">
    <location>
        <begin position="334"/>
        <end position="361"/>
    </location>
</feature>
<feature type="domain" description="Protein kinase" evidence="6">
    <location>
        <begin position="20"/>
        <end position="301"/>
    </location>
</feature>
<dbReference type="SMART" id="SM00671">
    <property type="entry name" value="SEL1"/>
    <property type="match status" value="5"/>
</dbReference>
<dbReference type="InterPro" id="IPR017441">
    <property type="entry name" value="Protein_kinase_ATP_BS"/>
</dbReference>
<keyword evidence="2 4" id="KW-0547">Nucleotide-binding</keyword>
<evidence type="ECO:0000256" key="4">
    <source>
        <dbReference type="PROSITE-ProRule" id="PRU10141"/>
    </source>
</evidence>
<dbReference type="PROSITE" id="PS50011">
    <property type="entry name" value="PROTEIN_KINASE_DOM"/>
    <property type="match status" value="1"/>
</dbReference>
<evidence type="ECO:0000259" key="6">
    <source>
        <dbReference type="PROSITE" id="PS50011"/>
    </source>
</evidence>
<dbReference type="SMART" id="SM00220">
    <property type="entry name" value="S_TKc"/>
    <property type="match status" value="1"/>
</dbReference>
<dbReference type="InterPro" id="IPR011009">
    <property type="entry name" value="Kinase-like_dom_sf"/>
</dbReference>
<dbReference type="PANTHER" id="PTHR44329">
    <property type="entry name" value="SERINE/THREONINE-PROTEIN KINASE TNNI3K-RELATED"/>
    <property type="match status" value="1"/>
</dbReference>
<dbReference type="InterPro" id="IPR011990">
    <property type="entry name" value="TPR-like_helical_dom_sf"/>
</dbReference>
<dbReference type="Proteomes" id="UP001470230">
    <property type="component" value="Unassembled WGS sequence"/>
</dbReference>
<dbReference type="Gene3D" id="1.25.40.10">
    <property type="entry name" value="Tetratricopeptide repeat domain"/>
    <property type="match status" value="2"/>
</dbReference>
<dbReference type="InterPro" id="IPR006597">
    <property type="entry name" value="Sel1-like"/>
</dbReference>
<protein>
    <recommendedName>
        <fullName evidence="6">Protein kinase domain-containing protein</fullName>
    </recommendedName>
</protein>
<dbReference type="Gene3D" id="1.10.510.10">
    <property type="entry name" value="Transferase(Phosphotransferase) domain 1"/>
    <property type="match status" value="1"/>
</dbReference>
<dbReference type="Pfam" id="PF08238">
    <property type="entry name" value="Sel1"/>
    <property type="match status" value="6"/>
</dbReference>
<dbReference type="SUPFAM" id="SSF56112">
    <property type="entry name" value="Protein kinase-like (PK-like)"/>
    <property type="match status" value="1"/>
</dbReference>
<keyword evidence="1" id="KW-0808">Transferase</keyword>
<evidence type="ECO:0000313" key="7">
    <source>
        <dbReference type="EMBL" id="KAK8892680.1"/>
    </source>
</evidence>
<sequence>MKNDVIKDVDNLFFNSKEYTLTTESLGSGSFGRVFAGKDVNGGKVAIKLLNFGGNFDGDQQMRFLKESMILSLLKHPSIVKFIGINFQAYEDPQDESVHKKRLPSIVTEYLPNGSIGKLLEKLRNSEKVPEWNATLKFILLLGISNAMMYLHKNGILHRDLKPDNILLDENFYPRICDFGLSKMFKKSLTISQELQMSNVVGSALYMAPEIILQEYVKYSVDVFSFSIIAYEIISEKFPYTDTENLVQKVIAIDYRPSFQNQTLFTEDMKDLLQRCWIRDPELRPSFAEIFQELRNNYEKLSVEKLDAGKIESYIENYCEEPYQNKDCNTYVRMSNLEKVKDDLIEEINELAAKYAGIEMEATIRSNTSKSYLTALIGLIGDKTRRNPQKSILNLETASDGGNPDASFVLGLLYESGEYCKKSFKKACHYYELSSKQGNSRGFQRIGFLYMMGIGISKPDYKKAKEYYEKAEEMNDTSAMNNLGNMYRDGKIVDDKDRKSGYEKARECFEKAQKLGDLMALNNLGLLYLNGLGVKKDYEKAKEYFEKAAKVDPMALNNLGILYMTGDVKGDTKSVKKGVEKDLKKAREYFEQAVKLGCAPAQEYLNELDK</sequence>
<keyword evidence="1" id="KW-0418">Kinase</keyword>
<dbReference type="InterPro" id="IPR001245">
    <property type="entry name" value="Ser-Thr/Tyr_kinase_cat_dom"/>
</dbReference>
<dbReference type="PROSITE" id="PS00108">
    <property type="entry name" value="PROTEIN_KINASE_ST"/>
    <property type="match status" value="1"/>
</dbReference>
<dbReference type="PANTHER" id="PTHR44329:SF214">
    <property type="entry name" value="PROTEIN KINASE DOMAIN-CONTAINING PROTEIN"/>
    <property type="match status" value="1"/>
</dbReference>
<evidence type="ECO:0000256" key="5">
    <source>
        <dbReference type="SAM" id="Coils"/>
    </source>
</evidence>
<proteinExistence type="predicted"/>
<dbReference type="Pfam" id="PF00069">
    <property type="entry name" value="Pkinase"/>
    <property type="match status" value="1"/>
</dbReference>
<accession>A0ABR2KNH0</accession>
<dbReference type="InterPro" id="IPR051681">
    <property type="entry name" value="Ser/Thr_Kinases-Pseudokinases"/>
</dbReference>
<reference evidence="7 8" key="1">
    <citation type="submission" date="2024-04" db="EMBL/GenBank/DDBJ databases">
        <title>Tritrichomonas musculus Genome.</title>
        <authorList>
            <person name="Alves-Ferreira E."/>
            <person name="Grigg M."/>
            <person name="Lorenzi H."/>
            <person name="Galac M."/>
        </authorList>
    </citation>
    <scope>NUCLEOTIDE SEQUENCE [LARGE SCALE GENOMIC DNA]</scope>
    <source>
        <strain evidence="7 8">EAF2021</strain>
    </source>
</reference>
<evidence type="ECO:0000256" key="3">
    <source>
        <dbReference type="ARBA" id="ARBA00022840"/>
    </source>
</evidence>
<keyword evidence="8" id="KW-1185">Reference proteome</keyword>
<dbReference type="PROSITE" id="PS00107">
    <property type="entry name" value="PROTEIN_KINASE_ATP"/>
    <property type="match status" value="1"/>
</dbReference>
<evidence type="ECO:0000313" key="8">
    <source>
        <dbReference type="Proteomes" id="UP001470230"/>
    </source>
</evidence>
<dbReference type="PRINTS" id="PR00109">
    <property type="entry name" value="TYRKINASE"/>
</dbReference>
<dbReference type="EMBL" id="JAPFFF010000004">
    <property type="protein sequence ID" value="KAK8892680.1"/>
    <property type="molecule type" value="Genomic_DNA"/>
</dbReference>
<dbReference type="SUPFAM" id="SSF81901">
    <property type="entry name" value="HCP-like"/>
    <property type="match status" value="2"/>
</dbReference>
<keyword evidence="3 4" id="KW-0067">ATP-binding</keyword>